<dbReference type="EMBL" id="CP025084">
    <property type="protein sequence ID" value="AUH04393.1"/>
    <property type="molecule type" value="Genomic_DNA"/>
</dbReference>
<dbReference type="GO" id="GO:0005975">
    <property type="term" value="P:carbohydrate metabolic process"/>
    <property type="evidence" value="ECO:0007669"/>
    <property type="project" value="InterPro"/>
</dbReference>
<protein>
    <recommendedName>
        <fullName evidence="7">Glycosyl transferase family 11</fullName>
    </recommendedName>
</protein>
<dbReference type="Proteomes" id="UP000017700">
    <property type="component" value="Chromosome"/>
</dbReference>
<keyword evidence="2" id="KW-0808">Transferase</keyword>
<dbReference type="OrthoDB" id="581420at2"/>
<evidence type="ECO:0000313" key="4">
    <source>
        <dbReference type="EMBL" id="AUH04393.1"/>
    </source>
</evidence>
<reference evidence="3 6" key="3">
    <citation type="submission" date="2017-11" db="EMBL/GenBank/DDBJ databases">
        <title>Complete genome sequence of Serratia sp. ATCC 39006 LacA.</title>
        <authorList>
            <person name="Hampton H.G."/>
            <person name="Jackson S.A."/>
            <person name="Jauregui R."/>
            <person name="Poulter G.T.M."/>
            <person name="Salmond G.P.C."/>
            <person name="Fineran P.C."/>
        </authorList>
    </citation>
    <scope>NUCLEOTIDE SEQUENCE [LARGE SCALE GENOMIC DNA]</scope>
    <source>
        <strain evidence="3 6">ATCC 39006</strain>
    </source>
</reference>
<accession>A0A2I5TIL2</accession>
<reference evidence="4" key="4">
    <citation type="submission" date="2017-11" db="EMBL/GenBank/DDBJ databases">
        <title>Complete genome sequence of Serratia sp. ATCC 39006.</title>
        <authorList>
            <person name="Hampton H.G."/>
            <person name="Jackson S.A."/>
            <person name="Jauregui R."/>
            <person name="Poulter G.T.M."/>
            <person name="Salmond G.P.C."/>
            <person name="Fineran P.C."/>
        </authorList>
    </citation>
    <scope>NUCLEOTIDE SEQUENCE</scope>
    <source>
        <strain evidence="4">ATCC 39006</strain>
    </source>
</reference>
<dbReference type="GO" id="GO:0016020">
    <property type="term" value="C:membrane"/>
    <property type="evidence" value="ECO:0007669"/>
    <property type="project" value="InterPro"/>
</dbReference>
<sequence>MKSNKIICYPKVSRYEFGNYGIGGPGLGNMLFPWSRACVFARDNHGILLSPAWAQIKPARLLRGDMDRRNYSGYFKHNNEYWSGLKKIMAIFTTRIIDESQRHKAVLQNSVIVKFEGMATLFEEIKSESTFIRQELLDITREEHKKALCEDFSRTLCVHIRLGDFQAPTPQALSNGQTNTRIPLSWYIKCVEKIRAQYPVPLKVCVFSDGSNEELGEMLSMKDTHRADYGSAVADLLALSCGKILVASGSTFSMWASYLGRMDVIWYKGQLKQKLYHDGEALEVEWDGEDNSLDNMFKNRH</sequence>
<dbReference type="Proteomes" id="UP000233778">
    <property type="component" value="Chromosome"/>
</dbReference>
<keyword evidence="1" id="KW-0328">Glycosyltransferase</keyword>
<dbReference type="GO" id="GO:0008107">
    <property type="term" value="F:galactoside 2-alpha-L-fucosyltransferase activity"/>
    <property type="evidence" value="ECO:0007669"/>
    <property type="project" value="InterPro"/>
</dbReference>
<dbReference type="Pfam" id="PF01531">
    <property type="entry name" value="Glyco_transf_11"/>
    <property type="match status" value="1"/>
</dbReference>
<evidence type="ECO:0000313" key="6">
    <source>
        <dbReference type="Proteomes" id="UP000233778"/>
    </source>
</evidence>
<evidence type="ECO:0000313" key="5">
    <source>
        <dbReference type="Proteomes" id="UP000017700"/>
    </source>
</evidence>
<dbReference type="STRING" id="104623.Ser39006_03501"/>
<name>A0A2I5TIL2_SERS3</name>
<dbReference type="RefSeq" id="WP_021016763.1">
    <property type="nucleotide sequence ID" value="NZ_CP025084.1"/>
</dbReference>
<dbReference type="InterPro" id="IPR002516">
    <property type="entry name" value="Glyco_trans_11"/>
</dbReference>
<gene>
    <name evidence="3" type="ORF">CWC46_09820</name>
    <name evidence="4" type="ORF">Ser39006_009825</name>
</gene>
<proteinExistence type="predicted"/>
<evidence type="ECO:0000313" key="3">
    <source>
        <dbReference type="EMBL" id="AUH00074.1"/>
    </source>
</evidence>
<dbReference type="AlphaFoldDB" id="A0A2I5TIL2"/>
<evidence type="ECO:0008006" key="7">
    <source>
        <dbReference type="Google" id="ProtNLM"/>
    </source>
</evidence>
<dbReference type="EMBL" id="CP025085">
    <property type="protein sequence ID" value="AUH00074.1"/>
    <property type="molecule type" value="Genomic_DNA"/>
</dbReference>
<dbReference type="KEGG" id="serq:CWC46_09820"/>
<organism evidence="4 5">
    <name type="scientific">Serratia sp. (strain ATCC 39006)</name>
    <name type="common">Prodigiosinella confusarubida</name>
    <dbReference type="NCBI Taxonomy" id="104623"/>
    <lineage>
        <taxon>Bacteria</taxon>
        <taxon>Pseudomonadati</taxon>
        <taxon>Pseudomonadota</taxon>
        <taxon>Gammaproteobacteria</taxon>
        <taxon>Enterobacterales</taxon>
        <taxon>Pectobacteriaceae</taxon>
        <taxon>Prodigiosinella</taxon>
    </lineage>
</organism>
<reference evidence="4 5" key="1">
    <citation type="journal article" date="2013" name="Genome Announc.">
        <title>Draft genome sequence of Serratia sp. strain ATCC 39006, a model bacterium for analysis of the biosynthesis and regulation of prodigiosin, a carbapenem, and gas vesicles.</title>
        <authorList>
            <person name="Fineran P.C."/>
            <person name="Iglesias Cans M.C."/>
            <person name="Ramsay J.P."/>
            <person name="Wilf N.M."/>
            <person name="Cossyleon D."/>
            <person name="McNeil M.B."/>
            <person name="Williamson N.R."/>
            <person name="Monson R.E."/>
            <person name="Becher S.A."/>
            <person name="Stanton J.A."/>
            <person name="Brugger K."/>
            <person name="Brown S.D."/>
            <person name="Salmond G.P."/>
        </authorList>
    </citation>
    <scope>NUCLEOTIDE SEQUENCE [LARGE SCALE GENOMIC DNA]</scope>
    <source>
        <strain evidence="4">ATCC 39006</strain>
        <strain evidence="5">ATCC 39006 / SC 11482</strain>
    </source>
</reference>
<evidence type="ECO:0000256" key="1">
    <source>
        <dbReference type="ARBA" id="ARBA00022676"/>
    </source>
</evidence>
<keyword evidence="5" id="KW-1185">Reference proteome</keyword>
<reference evidence="4" key="2">
    <citation type="submission" date="2013-09" db="EMBL/GenBank/DDBJ databases">
        <authorList>
            <person name="Wang G."/>
            <person name="Yang Y."/>
            <person name="Su Y."/>
        </authorList>
    </citation>
    <scope>NUCLEOTIDE SEQUENCE</scope>
    <source>
        <strain evidence="4">ATCC 39006</strain>
    </source>
</reference>
<evidence type="ECO:0000256" key="2">
    <source>
        <dbReference type="ARBA" id="ARBA00022679"/>
    </source>
</evidence>
<dbReference type="KEGG" id="sera:Ser39006_009825"/>